<name>A0ABU1W3Y4_9GAMM</name>
<evidence type="ECO:0000256" key="1">
    <source>
        <dbReference type="ARBA" id="ARBA00022553"/>
    </source>
</evidence>
<comment type="caution">
    <text evidence="4">The sequence shown here is derived from an EMBL/GenBank/DDBJ whole genome shotgun (WGS) entry which is preliminary data.</text>
</comment>
<proteinExistence type="predicted"/>
<evidence type="ECO:0000313" key="5">
    <source>
        <dbReference type="Proteomes" id="UP001257909"/>
    </source>
</evidence>
<dbReference type="PANTHER" id="PTHR44591">
    <property type="entry name" value="STRESS RESPONSE REGULATOR PROTEIN 1"/>
    <property type="match status" value="1"/>
</dbReference>
<dbReference type="SUPFAM" id="SSF52172">
    <property type="entry name" value="CheY-like"/>
    <property type="match status" value="1"/>
</dbReference>
<sequence>MHSNNAPVVLFVDDEQFLLNAYQRMFRQSDWQSLFCLTMKEAYELLELHQVQLILCDYYLKDGTGAEFFRGLDNKHHAVKRVLLSGSSEDFADELIKAGLVDQVLSKPCSKELLSLVIESYLTAVK</sequence>
<dbReference type="InterPro" id="IPR050595">
    <property type="entry name" value="Bact_response_regulator"/>
</dbReference>
<dbReference type="SMART" id="SM00448">
    <property type="entry name" value="REC"/>
    <property type="match status" value="1"/>
</dbReference>
<gene>
    <name evidence="4" type="ORF">J2W69_003668</name>
</gene>
<feature type="modified residue" description="4-aspartylphosphate" evidence="2">
    <location>
        <position position="57"/>
    </location>
</feature>
<reference evidence="4 5" key="1">
    <citation type="submission" date="2023-07" db="EMBL/GenBank/DDBJ databases">
        <title>Sorghum-associated microbial communities from plants grown in Nebraska, USA.</title>
        <authorList>
            <person name="Schachtman D."/>
        </authorList>
    </citation>
    <scope>NUCLEOTIDE SEQUENCE [LARGE SCALE GENOMIC DNA]</scope>
    <source>
        <strain evidence="4 5">4138</strain>
    </source>
</reference>
<dbReference type="RefSeq" id="WP_310281117.1">
    <property type="nucleotide sequence ID" value="NZ_JAVDWR010000020.1"/>
</dbReference>
<dbReference type="Gene3D" id="3.40.50.2300">
    <property type="match status" value="1"/>
</dbReference>
<dbReference type="InterPro" id="IPR011006">
    <property type="entry name" value="CheY-like_superfamily"/>
</dbReference>
<feature type="domain" description="Response regulatory" evidence="3">
    <location>
        <begin position="8"/>
        <end position="122"/>
    </location>
</feature>
<dbReference type="EMBL" id="JAVDWR010000020">
    <property type="protein sequence ID" value="MDR7122691.1"/>
    <property type="molecule type" value="Genomic_DNA"/>
</dbReference>
<dbReference type="InterPro" id="IPR001789">
    <property type="entry name" value="Sig_transdc_resp-reg_receiver"/>
</dbReference>
<keyword evidence="5" id="KW-1185">Reference proteome</keyword>
<keyword evidence="1 2" id="KW-0597">Phosphoprotein</keyword>
<dbReference type="Proteomes" id="UP001257909">
    <property type="component" value="Unassembled WGS sequence"/>
</dbReference>
<dbReference type="PANTHER" id="PTHR44591:SF19">
    <property type="entry name" value="TWO-COMPONENT RESPONSE REGULATOR-RELATED"/>
    <property type="match status" value="1"/>
</dbReference>
<evidence type="ECO:0000313" key="4">
    <source>
        <dbReference type="EMBL" id="MDR7122691.1"/>
    </source>
</evidence>
<organism evidence="4 5">
    <name type="scientific">Rheinheimera soli</name>
    <dbReference type="NCBI Taxonomy" id="443616"/>
    <lineage>
        <taxon>Bacteria</taxon>
        <taxon>Pseudomonadati</taxon>
        <taxon>Pseudomonadota</taxon>
        <taxon>Gammaproteobacteria</taxon>
        <taxon>Chromatiales</taxon>
        <taxon>Chromatiaceae</taxon>
        <taxon>Rheinheimera</taxon>
    </lineage>
</organism>
<evidence type="ECO:0000259" key="3">
    <source>
        <dbReference type="PROSITE" id="PS50110"/>
    </source>
</evidence>
<dbReference type="Pfam" id="PF00072">
    <property type="entry name" value="Response_reg"/>
    <property type="match status" value="1"/>
</dbReference>
<protein>
    <submittedName>
        <fullName evidence="4">CheY-like chemotaxis protein</fullName>
    </submittedName>
</protein>
<accession>A0ABU1W3Y4</accession>
<dbReference type="PROSITE" id="PS50110">
    <property type="entry name" value="RESPONSE_REGULATORY"/>
    <property type="match status" value="1"/>
</dbReference>
<evidence type="ECO:0000256" key="2">
    <source>
        <dbReference type="PROSITE-ProRule" id="PRU00169"/>
    </source>
</evidence>